<protein>
    <submittedName>
        <fullName evidence="4">DUF1080 domain-containing protein</fullName>
    </submittedName>
</protein>
<dbReference type="PANTHER" id="PTHR33546">
    <property type="entry name" value="LARGE, MULTIFUNCTIONAL SECRETED PROTEIN-RELATED"/>
    <property type="match status" value="1"/>
</dbReference>
<evidence type="ECO:0000259" key="3">
    <source>
        <dbReference type="Pfam" id="PF06439"/>
    </source>
</evidence>
<dbReference type="RefSeq" id="WP_264516005.1">
    <property type="nucleotide sequence ID" value="NZ_JAPDDR010000015.1"/>
</dbReference>
<dbReference type="PANTHER" id="PTHR33546:SF1">
    <property type="entry name" value="LARGE, MULTIFUNCTIONAL SECRETED PROTEIN"/>
    <property type="match status" value="1"/>
</dbReference>
<keyword evidence="5" id="KW-1185">Reference proteome</keyword>
<accession>A0ABT3G9B2</accession>
<dbReference type="Pfam" id="PF06439">
    <property type="entry name" value="3keto-disac_hyd"/>
    <property type="match status" value="1"/>
</dbReference>
<evidence type="ECO:0000313" key="4">
    <source>
        <dbReference type="EMBL" id="MCW1916429.1"/>
    </source>
</evidence>
<proteinExistence type="predicted"/>
<evidence type="ECO:0000313" key="5">
    <source>
        <dbReference type="Proteomes" id="UP001165653"/>
    </source>
</evidence>
<feature type="signal peptide" evidence="2">
    <location>
        <begin position="1"/>
        <end position="19"/>
    </location>
</feature>
<dbReference type="InterPro" id="IPR010496">
    <property type="entry name" value="AL/BT2_dom"/>
</dbReference>
<dbReference type="Gene3D" id="2.60.120.560">
    <property type="entry name" value="Exo-inulinase, domain 1"/>
    <property type="match status" value="1"/>
</dbReference>
<comment type="caution">
    <text evidence="4">The sequence shown here is derived from an EMBL/GenBank/DDBJ whole genome shotgun (WGS) entry which is preliminary data.</text>
</comment>
<evidence type="ECO:0000256" key="1">
    <source>
        <dbReference type="SAM" id="MobiDB-lite"/>
    </source>
</evidence>
<keyword evidence="2" id="KW-0732">Signal</keyword>
<organism evidence="4 5">
    <name type="scientific">Luteolibacter rhizosphaerae</name>
    <dbReference type="NCBI Taxonomy" id="2989719"/>
    <lineage>
        <taxon>Bacteria</taxon>
        <taxon>Pseudomonadati</taxon>
        <taxon>Verrucomicrobiota</taxon>
        <taxon>Verrucomicrobiia</taxon>
        <taxon>Verrucomicrobiales</taxon>
        <taxon>Verrucomicrobiaceae</taxon>
        <taxon>Luteolibacter</taxon>
    </lineage>
</organism>
<evidence type="ECO:0000256" key="2">
    <source>
        <dbReference type="SAM" id="SignalP"/>
    </source>
</evidence>
<reference evidence="4" key="1">
    <citation type="submission" date="2022-10" db="EMBL/GenBank/DDBJ databases">
        <title>Luteolibacter sp. GHJ8, whole genome shotgun sequencing project.</title>
        <authorList>
            <person name="Zhao G."/>
            <person name="Shen L."/>
        </authorList>
    </citation>
    <scope>NUCLEOTIDE SEQUENCE</scope>
    <source>
        <strain evidence="4">GHJ8</strain>
    </source>
</reference>
<gene>
    <name evidence="4" type="ORF">OJ996_22770</name>
</gene>
<feature type="chain" id="PRO_5045799716" evidence="2">
    <location>
        <begin position="20"/>
        <end position="319"/>
    </location>
</feature>
<dbReference type="Proteomes" id="UP001165653">
    <property type="component" value="Unassembled WGS sequence"/>
</dbReference>
<dbReference type="EMBL" id="JAPDDR010000015">
    <property type="protein sequence ID" value="MCW1916429.1"/>
    <property type="molecule type" value="Genomic_DNA"/>
</dbReference>
<sequence length="319" mass="34570">MKASLFILPLIATTLSAQNASHAEAAAADPDFKIQGEYLLEGKGGQKGMGIQVIARGDGRFDAVAYKRGLPGAGWEGKWNSVTQGKGARSEGSGPVKFESSDLKGEVDGNKFVLEGTSGKPLELTRVNRESPTLGMKPPKGAVILFGEGANLFEKDKVGSDGLLMQGAKTTETFESFTLHIEFLLPYMPKEQGQARGNSGLYLQGRYEIQMLDSFGLEGKDNECAGIYQTAQPAVNMCFPPLSWQTYDIEFTAAKFNKDEKKKKAVVTVRHNGVVVHKELELPGPTGGAVLKDNAEPGPILLQDHGNPVRYRNIWLVKK</sequence>
<name>A0ABT3G9B2_9BACT</name>
<feature type="region of interest" description="Disordered" evidence="1">
    <location>
        <begin position="81"/>
        <end position="101"/>
    </location>
</feature>
<feature type="domain" description="3-keto-alpha-glucoside-1,2-lyase/3-keto-2-hydroxy-glucal hydratase" evidence="3">
    <location>
        <begin position="166"/>
        <end position="316"/>
    </location>
</feature>